<reference evidence="1 2" key="1">
    <citation type="submission" date="2020-10" db="EMBL/GenBank/DDBJ databases">
        <title>Identification of Nocardia species via Next-generation sequencing and recognition of intraspecies genetic diversity.</title>
        <authorList>
            <person name="Li P."/>
            <person name="Li P."/>
            <person name="Lu B."/>
        </authorList>
    </citation>
    <scope>NUCLEOTIDE SEQUENCE [LARGE SCALE GENOMIC DNA]</scope>
    <source>
        <strain evidence="1 2">N-11</strain>
    </source>
</reference>
<name>A0ABS0C961_9NOCA</name>
<protein>
    <submittedName>
        <fullName evidence="1">Uncharacterized protein</fullName>
    </submittedName>
</protein>
<comment type="caution">
    <text evidence="1">The sequence shown here is derived from an EMBL/GenBank/DDBJ whole genome shotgun (WGS) entry which is preliminary data.</text>
</comment>
<dbReference type="Proteomes" id="UP000807309">
    <property type="component" value="Unassembled WGS sequence"/>
</dbReference>
<accession>A0ABS0C961</accession>
<gene>
    <name evidence="1" type="ORF">IU470_17620</name>
</gene>
<organism evidence="1 2">
    <name type="scientific">Nocardia abscessus</name>
    <dbReference type="NCBI Taxonomy" id="120957"/>
    <lineage>
        <taxon>Bacteria</taxon>
        <taxon>Bacillati</taxon>
        <taxon>Actinomycetota</taxon>
        <taxon>Actinomycetes</taxon>
        <taxon>Mycobacteriales</taxon>
        <taxon>Nocardiaceae</taxon>
        <taxon>Nocardia</taxon>
    </lineage>
</organism>
<dbReference type="EMBL" id="JADLRE010000013">
    <property type="protein sequence ID" value="MBF6226917.1"/>
    <property type="molecule type" value="Genomic_DNA"/>
</dbReference>
<proteinExistence type="predicted"/>
<evidence type="ECO:0000313" key="1">
    <source>
        <dbReference type="EMBL" id="MBF6226917.1"/>
    </source>
</evidence>
<dbReference type="RefSeq" id="WP_195033988.1">
    <property type="nucleotide sequence ID" value="NZ_JADLRE010000013.1"/>
</dbReference>
<keyword evidence="2" id="KW-1185">Reference proteome</keyword>
<sequence>MAEVELAHRQMRRHRECRIDRCAWKSVAFYTLVRHGRIVPQEVSPRERAHQRGIDFPTEHSCPVLPADSMPEPWTFQQVLDGLGKLAADLRADSGSGCQR</sequence>
<evidence type="ECO:0000313" key="2">
    <source>
        <dbReference type="Proteomes" id="UP000807309"/>
    </source>
</evidence>